<accession>A0A8H4XQ58</accession>
<reference evidence="2" key="1">
    <citation type="journal article" date="2020" name="BMC Genomics">
        <title>Correction to: Identification and distribution of gene clusters required for synthesis of sphingolipid metabolism inhibitors in diverse species of the filamentous fungus Fusarium.</title>
        <authorList>
            <person name="Kim H.S."/>
            <person name="Lohmar J.M."/>
            <person name="Busman M."/>
            <person name="Brown D.W."/>
            <person name="Naumann T.A."/>
            <person name="Divon H.H."/>
            <person name="Lysoe E."/>
            <person name="Uhlig S."/>
            <person name="Proctor R.H."/>
        </authorList>
    </citation>
    <scope>NUCLEOTIDE SEQUENCE</scope>
    <source>
        <strain evidence="2">NRRL 22465</strain>
    </source>
</reference>
<proteinExistence type="predicted"/>
<dbReference type="EMBL" id="JABEYC010000038">
    <property type="protein sequence ID" value="KAF4984006.1"/>
    <property type="molecule type" value="Genomic_DNA"/>
</dbReference>
<evidence type="ECO:0000259" key="1">
    <source>
        <dbReference type="PROSITE" id="PS51186"/>
    </source>
</evidence>
<keyword evidence="3" id="KW-1185">Reference proteome</keyword>
<dbReference type="InterPro" id="IPR051531">
    <property type="entry name" value="N-acetyltransferase"/>
</dbReference>
<sequence>METMSQLQAPLPVLNVRLQLDEYQGLAVTPWYSYSVLLPNRPLPNISKRPHIKTARLVVRPVTLDDLDGLHDLRQRPKLQLHSKTRGRPNRSKDETRQHIEEMAEDEPTHWNFGAFLQSTGELIGEGGLPDCVHMVTSTSGWPEAEFFIKPEYWRQGYGTELYNAVMDSWWDLSRERRRQQLHPAVAPGKEPGDPVAEGVMFGWENGNDAALGFFSKVLANAPIFAEGGYESIDMREGREGSLVRWDGALVINPRPPREDESQSEG</sequence>
<dbReference type="SUPFAM" id="SSF55729">
    <property type="entry name" value="Acyl-CoA N-acyltransferases (Nat)"/>
    <property type="match status" value="1"/>
</dbReference>
<dbReference type="Proteomes" id="UP000635477">
    <property type="component" value="Unassembled WGS sequence"/>
</dbReference>
<dbReference type="CDD" id="cd04301">
    <property type="entry name" value="NAT_SF"/>
    <property type="match status" value="1"/>
</dbReference>
<dbReference type="PROSITE" id="PS51186">
    <property type="entry name" value="GNAT"/>
    <property type="match status" value="1"/>
</dbReference>
<protein>
    <recommendedName>
        <fullName evidence="1">N-acetyltransferase domain-containing protein</fullName>
    </recommendedName>
</protein>
<dbReference type="Gene3D" id="3.40.630.30">
    <property type="match status" value="1"/>
</dbReference>
<dbReference type="OrthoDB" id="4072826at2759"/>
<comment type="caution">
    <text evidence="2">The sequence shown here is derived from an EMBL/GenBank/DDBJ whole genome shotgun (WGS) entry which is preliminary data.</text>
</comment>
<evidence type="ECO:0000313" key="2">
    <source>
        <dbReference type="EMBL" id="KAF4984006.1"/>
    </source>
</evidence>
<dbReference type="AlphaFoldDB" id="A0A8H4XQ58"/>
<feature type="domain" description="N-acetyltransferase" evidence="1">
    <location>
        <begin position="57"/>
        <end position="257"/>
    </location>
</feature>
<name>A0A8H4XQ58_9HYPO</name>
<gene>
    <name evidence="2" type="ORF">FZEAL_711</name>
</gene>
<dbReference type="InterPro" id="IPR000182">
    <property type="entry name" value="GNAT_dom"/>
</dbReference>
<dbReference type="InterPro" id="IPR016181">
    <property type="entry name" value="Acyl_CoA_acyltransferase"/>
</dbReference>
<evidence type="ECO:0000313" key="3">
    <source>
        <dbReference type="Proteomes" id="UP000635477"/>
    </source>
</evidence>
<reference evidence="2" key="2">
    <citation type="submission" date="2020-05" db="EMBL/GenBank/DDBJ databases">
        <authorList>
            <person name="Kim H.-S."/>
            <person name="Proctor R.H."/>
            <person name="Brown D.W."/>
        </authorList>
    </citation>
    <scope>NUCLEOTIDE SEQUENCE</scope>
    <source>
        <strain evidence="2">NRRL 22465</strain>
    </source>
</reference>
<organism evidence="2 3">
    <name type="scientific">Fusarium zealandicum</name>
    <dbReference type="NCBI Taxonomy" id="1053134"/>
    <lineage>
        <taxon>Eukaryota</taxon>
        <taxon>Fungi</taxon>
        <taxon>Dikarya</taxon>
        <taxon>Ascomycota</taxon>
        <taxon>Pezizomycotina</taxon>
        <taxon>Sordariomycetes</taxon>
        <taxon>Hypocreomycetidae</taxon>
        <taxon>Hypocreales</taxon>
        <taxon>Nectriaceae</taxon>
        <taxon>Fusarium</taxon>
        <taxon>Fusarium staphyleae species complex</taxon>
    </lineage>
</organism>
<dbReference type="GO" id="GO:0016747">
    <property type="term" value="F:acyltransferase activity, transferring groups other than amino-acyl groups"/>
    <property type="evidence" value="ECO:0007669"/>
    <property type="project" value="InterPro"/>
</dbReference>
<dbReference type="PANTHER" id="PTHR43792:SF1">
    <property type="entry name" value="N-ACETYLTRANSFERASE DOMAIN-CONTAINING PROTEIN"/>
    <property type="match status" value="1"/>
</dbReference>
<dbReference type="Pfam" id="PF13302">
    <property type="entry name" value="Acetyltransf_3"/>
    <property type="match status" value="1"/>
</dbReference>
<dbReference type="PANTHER" id="PTHR43792">
    <property type="entry name" value="GNAT FAMILY, PUTATIVE (AFU_ORTHOLOGUE AFUA_3G00765)-RELATED-RELATED"/>
    <property type="match status" value="1"/>
</dbReference>